<feature type="domain" description="JAB" evidence="6">
    <location>
        <begin position="2"/>
        <end position="43"/>
    </location>
</feature>
<dbReference type="Pfam" id="PF14464">
    <property type="entry name" value="Prok-JAB"/>
    <property type="match status" value="1"/>
</dbReference>
<dbReference type="Gene3D" id="3.40.140.10">
    <property type="entry name" value="Cytidine Deaminase, domain 2"/>
    <property type="match status" value="1"/>
</dbReference>
<evidence type="ECO:0000259" key="6">
    <source>
        <dbReference type="Pfam" id="PF14464"/>
    </source>
</evidence>
<dbReference type="AlphaFoldDB" id="A0A3B1BAA7"/>
<organism evidence="7">
    <name type="scientific">hydrothermal vent metagenome</name>
    <dbReference type="NCBI Taxonomy" id="652676"/>
    <lineage>
        <taxon>unclassified sequences</taxon>
        <taxon>metagenomes</taxon>
        <taxon>ecological metagenomes</taxon>
    </lineage>
</organism>
<gene>
    <name evidence="7" type="ORF">MNBD_GAMMA24-1066</name>
</gene>
<reference evidence="7" key="1">
    <citation type="submission" date="2018-06" db="EMBL/GenBank/DDBJ databases">
        <authorList>
            <person name="Zhirakovskaya E."/>
        </authorList>
    </citation>
    <scope>NUCLEOTIDE SEQUENCE</scope>
</reference>
<dbReference type="EMBL" id="UOFZ01000082">
    <property type="protein sequence ID" value="VAX13002.1"/>
    <property type="molecule type" value="Genomic_DNA"/>
</dbReference>
<keyword evidence="3" id="KW-0378">Hydrolase</keyword>
<protein>
    <submittedName>
        <fullName evidence="7">Predicted metal-dependent protease of the PAD1/JAB1 superfamily</fullName>
    </submittedName>
</protein>
<dbReference type="InterPro" id="IPR028090">
    <property type="entry name" value="JAB_dom_prok"/>
</dbReference>
<keyword evidence="5" id="KW-0482">Metalloprotease</keyword>
<dbReference type="GO" id="GO:0006508">
    <property type="term" value="P:proteolysis"/>
    <property type="evidence" value="ECO:0007669"/>
    <property type="project" value="UniProtKB-KW"/>
</dbReference>
<dbReference type="GO" id="GO:0046872">
    <property type="term" value="F:metal ion binding"/>
    <property type="evidence" value="ECO:0007669"/>
    <property type="project" value="UniProtKB-KW"/>
</dbReference>
<keyword evidence="2" id="KW-0479">Metal-binding</keyword>
<evidence type="ECO:0000256" key="5">
    <source>
        <dbReference type="ARBA" id="ARBA00023049"/>
    </source>
</evidence>
<accession>A0A3B1BAA7</accession>
<dbReference type="SUPFAM" id="SSF102712">
    <property type="entry name" value="JAB1/MPN domain"/>
    <property type="match status" value="1"/>
</dbReference>
<proteinExistence type="predicted"/>
<keyword evidence="4" id="KW-0862">Zinc</keyword>
<keyword evidence="1 7" id="KW-0645">Protease</keyword>
<name>A0A3B1BAA7_9ZZZZ</name>
<evidence type="ECO:0000256" key="2">
    <source>
        <dbReference type="ARBA" id="ARBA00022723"/>
    </source>
</evidence>
<evidence type="ECO:0000313" key="7">
    <source>
        <dbReference type="EMBL" id="VAX13002.1"/>
    </source>
</evidence>
<dbReference type="GO" id="GO:0008237">
    <property type="term" value="F:metallopeptidase activity"/>
    <property type="evidence" value="ECO:0007669"/>
    <property type="project" value="UniProtKB-KW"/>
</dbReference>
<evidence type="ECO:0000256" key="3">
    <source>
        <dbReference type="ARBA" id="ARBA00022801"/>
    </source>
</evidence>
<evidence type="ECO:0000256" key="4">
    <source>
        <dbReference type="ARBA" id="ARBA00022833"/>
    </source>
</evidence>
<sequence>MDPGDVRKAFEESGKNGLDVIGFYHSHPDHEVYWSNEDHKAAMWAGTDEPSFPDAINVVISVGADGMKGMAAFVWSAEEHGFIKTDLIES</sequence>
<evidence type="ECO:0000256" key="1">
    <source>
        <dbReference type="ARBA" id="ARBA00022670"/>
    </source>
</evidence>